<name>A0A845LF73_HELGE</name>
<evidence type="ECO:0000313" key="4">
    <source>
        <dbReference type="Proteomes" id="UP000471031"/>
    </source>
</evidence>
<evidence type="ECO:0000259" key="2">
    <source>
        <dbReference type="Pfam" id="PF16244"/>
    </source>
</evidence>
<gene>
    <name evidence="3" type="ORF">GTO89_00420</name>
</gene>
<dbReference type="OrthoDB" id="2379565at2"/>
<protein>
    <recommendedName>
        <fullName evidence="2">YcdB/YcdC repeated domain-containing protein</fullName>
    </recommendedName>
</protein>
<dbReference type="Proteomes" id="UP000471031">
    <property type="component" value="Unassembled WGS sequence"/>
</dbReference>
<accession>A0A845LF73</accession>
<feature type="domain" description="YcdB/YcdC repeated" evidence="2">
    <location>
        <begin position="405"/>
        <end position="520"/>
    </location>
</feature>
<feature type="signal peptide" evidence="1">
    <location>
        <begin position="1"/>
        <end position="39"/>
    </location>
</feature>
<proteinExistence type="predicted"/>
<comment type="caution">
    <text evidence="3">The sequence shown here is derived from an EMBL/GenBank/DDBJ whole genome shotgun (WGS) entry which is preliminary data.</text>
</comment>
<evidence type="ECO:0000313" key="3">
    <source>
        <dbReference type="EMBL" id="MZP41496.1"/>
    </source>
</evidence>
<dbReference type="EMBL" id="WXEX01000001">
    <property type="protein sequence ID" value="MZP41496.1"/>
    <property type="molecule type" value="Genomic_DNA"/>
</dbReference>
<reference evidence="3 4" key="1">
    <citation type="submission" date="2020-01" db="EMBL/GenBank/DDBJ databases">
        <title>Whole genome sequence of Heliobacterium gestii DSM 11169.</title>
        <authorList>
            <person name="Kyndt J.A."/>
            <person name="Meyer T.E."/>
        </authorList>
    </citation>
    <scope>NUCLEOTIDE SEQUENCE [LARGE SCALE GENOMIC DNA]</scope>
    <source>
        <strain evidence="3 4">DSM 11169</strain>
    </source>
</reference>
<dbReference type="AlphaFoldDB" id="A0A845LF73"/>
<feature type="chain" id="PRO_5032662977" description="YcdB/YcdC repeated domain-containing protein" evidence="1">
    <location>
        <begin position="40"/>
        <end position="593"/>
    </location>
</feature>
<dbReference type="InterPro" id="IPR032599">
    <property type="entry name" value="YcdB/YcdC_rep_domain"/>
</dbReference>
<keyword evidence="4" id="KW-1185">Reference proteome</keyword>
<organism evidence="3 4">
    <name type="scientific">Heliomicrobium gestii</name>
    <name type="common">Heliobacterium gestii</name>
    <dbReference type="NCBI Taxonomy" id="2699"/>
    <lineage>
        <taxon>Bacteria</taxon>
        <taxon>Bacillati</taxon>
        <taxon>Bacillota</taxon>
        <taxon>Clostridia</taxon>
        <taxon>Eubacteriales</taxon>
        <taxon>Heliobacteriaceae</taxon>
        <taxon>Heliomicrobium</taxon>
    </lineage>
</organism>
<keyword evidence="1" id="KW-0732">Signal</keyword>
<feature type="domain" description="YcdB/YcdC repeated" evidence="2">
    <location>
        <begin position="128"/>
        <end position="246"/>
    </location>
</feature>
<evidence type="ECO:0000256" key="1">
    <source>
        <dbReference type="SAM" id="SignalP"/>
    </source>
</evidence>
<dbReference type="Pfam" id="PF16244">
    <property type="entry name" value="DUF4901"/>
    <property type="match status" value="2"/>
</dbReference>
<dbReference type="RefSeq" id="WP_161260086.1">
    <property type="nucleotide sequence ID" value="NZ_JAFBDC010000001.1"/>
</dbReference>
<sequence length="593" mass="66035">MSLYHPYRQVSRASKTTIASLSLALLLGHAVFPTAPASAAPLASGAVFASTDGSTSSSESLSNNNGSMQPTPAVLLRSEQILKALTEFNPELAQLKVSSKELKIHSEEKRHGGPYGRKTTWNIYLDGPSRSARTSLTFDGETGDLISFDGETGNLHNVDNGKGDTGFLSEKVAIGRATDFLKQVTGDQFRQYRWMETTPDYTIIGHGGDDLVIRYRVVHFKRIINDIPVANSGWSVCLNHKGEIVRANNWDLATYPQEVFPLPTEIKSKDELQPEFARLIDATLVYAPVPPGTDPSLKRAPLVYWVNMQPVNALTGTAEPESEETPERVQLKGKNVIIIKDVHDAAAWLKNLTGADTAALEMENPNRYLKYEKGRTMNFHWLKLREPKKGESKNGLRGIPLSCDLQVNAKTGVVTNLFINDEVNKNDSAATVTEAQAKATALQFLASALPQGDYDLEISRSVHRPIPEWVNRSKLPPEILTEHRPYDFSCTVLRQGIPDFSTHIFVSVDTSTGKIIQFNYMESPFTEYPDPAKALTEDKIKELVSKQFTPALIYDWPEFYHQRPKQANLEYRLCPEFRPITVDAFTGAVIEQE</sequence>